<dbReference type="Proteomes" id="UP001589619">
    <property type="component" value="Unassembled WGS sequence"/>
</dbReference>
<dbReference type="PANTHER" id="PTHR43280:SF2">
    <property type="entry name" value="HTH-TYPE TRANSCRIPTIONAL REGULATOR EXSA"/>
    <property type="match status" value="1"/>
</dbReference>
<keyword evidence="1" id="KW-0805">Transcription regulation</keyword>
<keyword evidence="2" id="KW-0238">DNA-binding</keyword>
<dbReference type="SUPFAM" id="SSF53807">
    <property type="entry name" value="Helical backbone' metal receptor"/>
    <property type="match status" value="1"/>
</dbReference>
<reference evidence="5 6" key="1">
    <citation type="submission" date="2024-09" db="EMBL/GenBank/DDBJ databases">
        <authorList>
            <person name="Sun Q."/>
            <person name="Mori K."/>
        </authorList>
    </citation>
    <scope>NUCLEOTIDE SEQUENCE [LARGE SCALE GENOMIC DNA]</scope>
    <source>
        <strain evidence="5 6">JCM 12520</strain>
    </source>
</reference>
<protein>
    <submittedName>
        <fullName evidence="5">AraC family transcriptional regulator</fullName>
    </submittedName>
</protein>
<sequence>MSVYDRFREMTLHYAGTEELKLEGQGAIAILDCRYPTFGFAEKGGAKVTLTREGNSRSGKIVSGELFYLPSNTHCTIQNEEQSSFQAIWIRFVWKGQAEEKLRSAGDEPIVDFGLFSFRVPQVRGWIADFVEAGRELKPDAYFQLQSHLYSIASAFLRHIGEPKIADDDFIDYVERTKRYMTDHYADAIDVEQLARQSGVSAGRFYQAFRKHTGLSPHKYMTAIRLNASLHMLAHSRASVTEVAHCAGYTDELYFSRLFKKHMGMTPTEYAACANKKIVMQPVFKGDLSVLGIMPEWVLDRGWSDDPEPYVRRMADTKPELVLTSPIPGELLRTVAGIAPVISLQWKGYPWKERLLQISSILGIASVAERWLAFYDQKVSNARQLVRRHLGDTPFLLASAYGSGFRVYGMRMNKIKDLFYDDLQVKPPVQAERFGLLEVESLREVAELGGEHLLLLMPQSRSDEELAGYERQWRELAAGQARPRFLLIRYEEPLMYNASTNESLIDQTVNLLLKDT</sequence>
<evidence type="ECO:0000313" key="5">
    <source>
        <dbReference type="EMBL" id="MFB9753462.1"/>
    </source>
</evidence>
<gene>
    <name evidence="5" type="ORF">ACFFNY_17995</name>
</gene>
<dbReference type="SUPFAM" id="SSF46689">
    <property type="entry name" value="Homeodomain-like"/>
    <property type="match status" value="2"/>
</dbReference>
<evidence type="ECO:0000256" key="2">
    <source>
        <dbReference type="ARBA" id="ARBA00023125"/>
    </source>
</evidence>
<dbReference type="Gene3D" id="3.40.50.1980">
    <property type="entry name" value="Nitrogenase molybdenum iron protein domain"/>
    <property type="match status" value="1"/>
</dbReference>
<dbReference type="SMART" id="SM00342">
    <property type="entry name" value="HTH_ARAC"/>
    <property type="match status" value="1"/>
</dbReference>
<dbReference type="InterPro" id="IPR018060">
    <property type="entry name" value="HTH_AraC"/>
</dbReference>
<dbReference type="InterPro" id="IPR002491">
    <property type="entry name" value="ABC_transptr_periplasmic_BD"/>
</dbReference>
<dbReference type="Gene3D" id="1.10.10.60">
    <property type="entry name" value="Homeodomain-like"/>
    <property type="match status" value="2"/>
</dbReference>
<accession>A0ABV5VYS9</accession>
<dbReference type="PANTHER" id="PTHR43280">
    <property type="entry name" value="ARAC-FAMILY TRANSCRIPTIONAL REGULATOR"/>
    <property type="match status" value="1"/>
</dbReference>
<proteinExistence type="predicted"/>
<dbReference type="Pfam" id="PF12833">
    <property type="entry name" value="HTH_18"/>
    <property type="match status" value="1"/>
</dbReference>
<organism evidence="5 6">
    <name type="scientific">Paenibacillus hodogayensis</name>
    <dbReference type="NCBI Taxonomy" id="279208"/>
    <lineage>
        <taxon>Bacteria</taxon>
        <taxon>Bacillati</taxon>
        <taxon>Bacillota</taxon>
        <taxon>Bacilli</taxon>
        <taxon>Bacillales</taxon>
        <taxon>Paenibacillaceae</taxon>
        <taxon>Paenibacillus</taxon>
    </lineage>
</organism>
<dbReference type="RefSeq" id="WP_344901339.1">
    <property type="nucleotide sequence ID" value="NZ_BAAAYO010000001.1"/>
</dbReference>
<evidence type="ECO:0000256" key="3">
    <source>
        <dbReference type="ARBA" id="ARBA00023163"/>
    </source>
</evidence>
<evidence type="ECO:0000313" key="6">
    <source>
        <dbReference type="Proteomes" id="UP001589619"/>
    </source>
</evidence>
<dbReference type="EMBL" id="JBHMAG010000012">
    <property type="protein sequence ID" value="MFB9753462.1"/>
    <property type="molecule type" value="Genomic_DNA"/>
</dbReference>
<feature type="domain" description="HTH araC/xylS-type" evidence="4">
    <location>
        <begin position="175"/>
        <end position="273"/>
    </location>
</feature>
<dbReference type="InterPro" id="IPR018062">
    <property type="entry name" value="HTH_AraC-typ_CS"/>
</dbReference>
<dbReference type="InterPro" id="IPR020449">
    <property type="entry name" value="Tscrpt_reg_AraC-type_HTH"/>
</dbReference>
<evidence type="ECO:0000259" key="4">
    <source>
        <dbReference type="PROSITE" id="PS01124"/>
    </source>
</evidence>
<dbReference type="PROSITE" id="PS00041">
    <property type="entry name" value="HTH_ARAC_FAMILY_1"/>
    <property type="match status" value="1"/>
</dbReference>
<comment type="caution">
    <text evidence="5">The sequence shown here is derived from an EMBL/GenBank/DDBJ whole genome shotgun (WGS) entry which is preliminary data.</text>
</comment>
<dbReference type="Pfam" id="PF01497">
    <property type="entry name" value="Peripla_BP_2"/>
    <property type="match status" value="1"/>
</dbReference>
<keyword evidence="3" id="KW-0804">Transcription</keyword>
<name>A0ABV5VYS9_9BACL</name>
<dbReference type="InterPro" id="IPR009057">
    <property type="entry name" value="Homeodomain-like_sf"/>
</dbReference>
<keyword evidence="6" id="KW-1185">Reference proteome</keyword>
<dbReference type="PRINTS" id="PR00032">
    <property type="entry name" value="HTHARAC"/>
</dbReference>
<dbReference type="PROSITE" id="PS01124">
    <property type="entry name" value="HTH_ARAC_FAMILY_2"/>
    <property type="match status" value="1"/>
</dbReference>
<evidence type="ECO:0000256" key="1">
    <source>
        <dbReference type="ARBA" id="ARBA00023015"/>
    </source>
</evidence>